<organism evidence="1 2">
    <name type="scientific">Galbula dea</name>
    <dbReference type="NCBI Taxonomy" id="1109041"/>
    <lineage>
        <taxon>Eukaryota</taxon>
        <taxon>Metazoa</taxon>
        <taxon>Chordata</taxon>
        <taxon>Craniata</taxon>
        <taxon>Vertebrata</taxon>
        <taxon>Euteleostomi</taxon>
        <taxon>Archelosauria</taxon>
        <taxon>Archosauria</taxon>
        <taxon>Dinosauria</taxon>
        <taxon>Saurischia</taxon>
        <taxon>Theropoda</taxon>
        <taxon>Coelurosauria</taxon>
        <taxon>Aves</taxon>
        <taxon>Neognathae</taxon>
        <taxon>Neoaves</taxon>
        <taxon>Telluraves</taxon>
        <taxon>Coraciimorphae</taxon>
        <taxon>Piciformes</taxon>
        <taxon>Galbulidae</taxon>
        <taxon>Galbula</taxon>
    </lineage>
</organism>
<dbReference type="InterPro" id="IPR006885">
    <property type="entry name" value="NADH_UbQ_FeS_4_mit-like"/>
</dbReference>
<feature type="non-terminal residue" evidence="1">
    <location>
        <position position="454"/>
    </location>
</feature>
<comment type="caution">
    <text evidence="1">The sequence shown here is derived from an EMBL/GenBank/DDBJ whole genome shotgun (WGS) entry which is preliminary data.</text>
</comment>
<dbReference type="OrthoDB" id="547231at2759"/>
<accession>A0A7K9TI93</accession>
<dbReference type="SUPFAM" id="SSF50978">
    <property type="entry name" value="WD40 repeat-like"/>
    <property type="match status" value="1"/>
</dbReference>
<dbReference type="Proteomes" id="UP000566440">
    <property type="component" value="Unassembled WGS sequence"/>
</dbReference>
<dbReference type="GO" id="GO:0022900">
    <property type="term" value="P:electron transport chain"/>
    <property type="evidence" value="ECO:0007669"/>
    <property type="project" value="InterPro"/>
</dbReference>
<feature type="non-terminal residue" evidence="1">
    <location>
        <position position="1"/>
    </location>
</feature>
<dbReference type="EMBL" id="VWZX01011224">
    <property type="protein sequence ID" value="NXI48275.1"/>
    <property type="molecule type" value="Genomic_DNA"/>
</dbReference>
<dbReference type="InterPro" id="IPR036322">
    <property type="entry name" value="WD40_repeat_dom_sf"/>
</dbReference>
<dbReference type="PANTHER" id="PTHR12219:SF17">
    <property type="entry name" value="WD REPEAT-CONTAINING PROTEIN 93"/>
    <property type="match status" value="1"/>
</dbReference>
<proteinExistence type="predicted"/>
<dbReference type="Pfam" id="PF21030">
    <property type="entry name" value="WDR93"/>
    <property type="match status" value="1"/>
</dbReference>
<dbReference type="InterPro" id="IPR049547">
    <property type="entry name" value="WDR93_beta-prop"/>
</dbReference>
<protein>
    <submittedName>
        <fullName evidence="1">WDR93 protein</fullName>
    </submittedName>
</protein>
<dbReference type="AlphaFoldDB" id="A0A7K9TI93"/>
<evidence type="ECO:0000313" key="2">
    <source>
        <dbReference type="Proteomes" id="UP000566440"/>
    </source>
</evidence>
<gene>
    <name evidence="1" type="primary">Wdr93_0</name>
    <name evidence="1" type="ORF">GALDEA_R14370</name>
</gene>
<keyword evidence="2" id="KW-1185">Reference proteome</keyword>
<evidence type="ECO:0000313" key="1">
    <source>
        <dbReference type="EMBL" id="NXI48275.1"/>
    </source>
</evidence>
<reference evidence="1 2" key="1">
    <citation type="submission" date="2019-09" db="EMBL/GenBank/DDBJ databases">
        <title>Bird 10,000 Genomes (B10K) Project - Family phase.</title>
        <authorList>
            <person name="Zhang G."/>
        </authorList>
    </citation>
    <scope>NUCLEOTIDE SEQUENCE [LARGE SCALE GENOMIC DNA]</scope>
    <source>
        <strain evidence="1">B10K-DU-001-62</strain>
        <tissue evidence="1">Muscle</tissue>
    </source>
</reference>
<name>A0A7K9TI93_9PICI</name>
<sequence>QKHPLEIPPPSEEDWLKDDEEDFFLQDPDRKRDALPQPFRMINKLVMLVFENAMEIIERQEMLQEAQNLKIQPTKCFPTAEFQVTGRANCLAVSGKYIFVGLSVGLAAFKVSDCKEVCAWDAVKMEICAIHTSDLGNQCHVLLAVDEMGLVWLFCFHKESFLLIKPLNEMEDVSMRSTCVEVVLSPGGHYAGVLLQGSIKAWLEIYRLPKDSWLKEMEKNPAAAAGLASRERRAQHSSQAAIFVLQESLVSANKADAKMSPPVLLLKVKPPKPITGSIFKNPLDALKKVDDGSMLGLGYNHLIKDSQWEQHEAIFRSTYREYLEDEGEKESKEEIPRHATFHFLLPSLILQVGPEMKVQQDVPAGISVHWAGSHNLCFYLLTHPLKEKVDSDPKPDVVWPCAAPIACSAVSSCSRYLALACEDAAITIWDKHLGYPLSVTAILEERLIRSIHFL</sequence>
<dbReference type="PANTHER" id="PTHR12219">
    <property type="entry name" value="NADH-UBIQUINONE OXIDOREDUCTASE"/>
    <property type="match status" value="1"/>
</dbReference>